<dbReference type="AlphaFoldDB" id="A0A6A6PBV7"/>
<reference evidence="1" key="1">
    <citation type="journal article" date="2020" name="Stud. Mycol.">
        <title>101 Dothideomycetes genomes: a test case for predicting lifestyles and emergence of pathogens.</title>
        <authorList>
            <person name="Haridas S."/>
            <person name="Albert R."/>
            <person name="Binder M."/>
            <person name="Bloem J."/>
            <person name="Labutti K."/>
            <person name="Salamov A."/>
            <person name="Andreopoulos B."/>
            <person name="Baker S."/>
            <person name="Barry K."/>
            <person name="Bills G."/>
            <person name="Bluhm B."/>
            <person name="Cannon C."/>
            <person name="Castanera R."/>
            <person name="Culley D."/>
            <person name="Daum C."/>
            <person name="Ezra D."/>
            <person name="Gonzalez J."/>
            <person name="Henrissat B."/>
            <person name="Kuo A."/>
            <person name="Liang C."/>
            <person name="Lipzen A."/>
            <person name="Lutzoni F."/>
            <person name="Magnuson J."/>
            <person name="Mondo S."/>
            <person name="Nolan M."/>
            <person name="Ohm R."/>
            <person name="Pangilinan J."/>
            <person name="Park H.-J."/>
            <person name="Ramirez L."/>
            <person name="Alfaro M."/>
            <person name="Sun H."/>
            <person name="Tritt A."/>
            <person name="Yoshinaga Y."/>
            <person name="Zwiers L.-H."/>
            <person name="Turgeon B."/>
            <person name="Goodwin S."/>
            <person name="Spatafora J."/>
            <person name="Crous P."/>
            <person name="Grigoriev I."/>
        </authorList>
    </citation>
    <scope>NUCLEOTIDE SEQUENCE</scope>
    <source>
        <strain evidence="1">ATCC 16933</strain>
    </source>
</reference>
<organism evidence="1 2">
    <name type="scientific">Lineolata rhizophorae</name>
    <dbReference type="NCBI Taxonomy" id="578093"/>
    <lineage>
        <taxon>Eukaryota</taxon>
        <taxon>Fungi</taxon>
        <taxon>Dikarya</taxon>
        <taxon>Ascomycota</taxon>
        <taxon>Pezizomycotina</taxon>
        <taxon>Dothideomycetes</taxon>
        <taxon>Dothideomycetes incertae sedis</taxon>
        <taxon>Lineolatales</taxon>
        <taxon>Lineolataceae</taxon>
        <taxon>Lineolata</taxon>
    </lineage>
</organism>
<dbReference type="Pfam" id="PF20174">
    <property type="entry name" value="DUF6540"/>
    <property type="match status" value="1"/>
</dbReference>
<accession>A0A6A6PBV7</accession>
<protein>
    <submittedName>
        <fullName evidence="1">Uncharacterized protein</fullName>
    </submittedName>
</protein>
<dbReference type="Proteomes" id="UP000799766">
    <property type="component" value="Unassembled WGS sequence"/>
</dbReference>
<name>A0A6A6PBV7_9PEZI</name>
<proteinExistence type="predicted"/>
<gene>
    <name evidence="1" type="ORF">BDY21DRAFT_82679</name>
</gene>
<sequence length="162" mass="18422">MAGTYRVYIIRERLSIQDPDMPSPRYHTSILVETKPETGGGIIHQVTGDITSAGGMWYEHEFRDKPQESDDFISKELLGVTHASTHPVQWESVLRQVGAPPQQKAFNPKTMKTEPFKTLQPLTFYEPREPRQRLIKCTEWTLEGAIPALKNAKLVQENCSLS</sequence>
<evidence type="ECO:0000313" key="2">
    <source>
        <dbReference type="Proteomes" id="UP000799766"/>
    </source>
</evidence>
<keyword evidence="2" id="KW-1185">Reference proteome</keyword>
<dbReference type="InterPro" id="IPR046670">
    <property type="entry name" value="DUF6540"/>
</dbReference>
<evidence type="ECO:0000313" key="1">
    <source>
        <dbReference type="EMBL" id="KAF2461282.1"/>
    </source>
</evidence>
<dbReference type="EMBL" id="MU001671">
    <property type="protein sequence ID" value="KAF2461282.1"/>
    <property type="molecule type" value="Genomic_DNA"/>
</dbReference>
<dbReference type="OrthoDB" id="4135672at2759"/>